<dbReference type="InterPro" id="IPR001227">
    <property type="entry name" value="Ac_transferase_dom_sf"/>
</dbReference>
<feature type="domain" description="Malonyl-CoA:ACP transacylase (MAT)" evidence="9">
    <location>
        <begin position="15"/>
        <end position="214"/>
    </location>
</feature>
<keyword evidence="6" id="KW-0443">Lipid metabolism</keyword>
<dbReference type="PANTHER" id="PTHR43775">
    <property type="entry name" value="FATTY ACID SYNTHASE"/>
    <property type="match status" value="1"/>
</dbReference>
<dbReference type="GO" id="GO:0006633">
    <property type="term" value="P:fatty acid biosynthetic process"/>
    <property type="evidence" value="ECO:0007669"/>
    <property type="project" value="UniProtKB-KW"/>
</dbReference>
<gene>
    <name evidence="10" type="ORF">NQ314_019140</name>
</gene>
<evidence type="ECO:0000256" key="6">
    <source>
        <dbReference type="ARBA" id="ARBA00023098"/>
    </source>
</evidence>
<dbReference type="Pfam" id="PF00698">
    <property type="entry name" value="Acyl_transf_1"/>
    <property type="match status" value="1"/>
</dbReference>
<organism evidence="10 11">
    <name type="scientific">Rhamnusium bicolor</name>
    <dbReference type="NCBI Taxonomy" id="1586634"/>
    <lineage>
        <taxon>Eukaryota</taxon>
        <taxon>Metazoa</taxon>
        <taxon>Ecdysozoa</taxon>
        <taxon>Arthropoda</taxon>
        <taxon>Hexapoda</taxon>
        <taxon>Insecta</taxon>
        <taxon>Pterygota</taxon>
        <taxon>Neoptera</taxon>
        <taxon>Endopterygota</taxon>
        <taxon>Coleoptera</taxon>
        <taxon>Polyphaga</taxon>
        <taxon>Cucujiformia</taxon>
        <taxon>Chrysomeloidea</taxon>
        <taxon>Cerambycidae</taxon>
        <taxon>Lepturinae</taxon>
        <taxon>Rhagiini</taxon>
        <taxon>Rhamnusium</taxon>
    </lineage>
</organism>
<dbReference type="InterPro" id="IPR016036">
    <property type="entry name" value="Malonyl_transacylase_ACP-bd"/>
</dbReference>
<evidence type="ECO:0000256" key="7">
    <source>
        <dbReference type="ARBA" id="ARBA00023160"/>
    </source>
</evidence>
<dbReference type="InterPro" id="IPR014043">
    <property type="entry name" value="Acyl_transferase_dom"/>
</dbReference>
<dbReference type="AlphaFoldDB" id="A0AAV8WPT7"/>
<dbReference type="SUPFAM" id="SSF52151">
    <property type="entry name" value="FabD/lysophospholipase-like"/>
    <property type="match status" value="1"/>
</dbReference>
<dbReference type="InterPro" id="IPR016035">
    <property type="entry name" value="Acyl_Trfase/lysoPLipase"/>
</dbReference>
<keyword evidence="8" id="KW-0511">Multifunctional enzyme</keyword>
<comment type="caution">
    <text evidence="10">The sequence shown here is derived from an EMBL/GenBank/DDBJ whole genome shotgun (WGS) entry which is preliminary data.</text>
</comment>
<evidence type="ECO:0000313" key="10">
    <source>
        <dbReference type="EMBL" id="KAJ8928305.1"/>
    </source>
</evidence>
<dbReference type="Gene3D" id="3.40.366.10">
    <property type="entry name" value="Malonyl-Coenzyme A Acyl Carrier Protein, domain 2"/>
    <property type="match status" value="1"/>
</dbReference>
<dbReference type="SMART" id="SM00827">
    <property type="entry name" value="PKS_AT"/>
    <property type="match status" value="1"/>
</dbReference>
<evidence type="ECO:0000259" key="9">
    <source>
        <dbReference type="SMART" id="SM00827"/>
    </source>
</evidence>
<keyword evidence="5" id="KW-0560">Oxidoreductase</keyword>
<keyword evidence="1" id="KW-0596">Phosphopantetheine</keyword>
<evidence type="ECO:0000256" key="3">
    <source>
        <dbReference type="ARBA" id="ARBA00022832"/>
    </source>
</evidence>
<dbReference type="Proteomes" id="UP001162156">
    <property type="component" value="Unassembled WGS sequence"/>
</dbReference>
<evidence type="ECO:0000313" key="11">
    <source>
        <dbReference type="Proteomes" id="UP001162156"/>
    </source>
</evidence>
<name>A0AAV8WPT7_9CUCU</name>
<evidence type="ECO:0000256" key="2">
    <source>
        <dbReference type="ARBA" id="ARBA00022516"/>
    </source>
</evidence>
<keyword evidence="4" id="KW-0521">NADP</keyword>
<keyword evidence="7" id="KW-0275">Fatty acid biosynthesis</keyword>
<keyword evidence="11" id="KW-1185">Reference proteome</keyword>
<keyword evidence="3" id="KW-0276">Fatty acid metabolism</keyword>
<proteinExistence type="predicted"/>
<reference evidence="10" key="1">
    <citation type="journal article" date="2023" name="Insect Mol. Biol.">
        <title>Genome sequencing provides insights into the evolution of gene families encoding plant cell wall-degrading enzymes in longhorned beetles.</title>
        <authorList>
            <person name="Shin N.R."/>
            <person name="Okamura Y."/>
            <person name="Kirsch R."/>
            <person name="Pauchet Y."/>
        </authorList>
    </citation>
    <scope>NUCLEOTIDE SEQUENCE</scope>
    <source>
        <strain evidence="10">RBIC_L_NR</strain>
    </source>
</reference>
<dbReference type="InterPro" id="IPR050091">
    <property type="entry name" value="PKS_NRPS_Biosynth_Enz"/>
</dbReference>
<sequence>MKKLGITGISYLGCAYGDGLITAEQAILIAYGRGWATKNTQLSPGLMASVGLSIEECQKLLPEDIFVACDNSINNVTISGPDVSVKLFAEKLFNEGIFVRIVDTANIAFHSKYVKEVEPKLLNFLENLKIEPKVRKLWLPSALPDNEWGSELGKYNSSKYQAHNFMNKVLYNQVLRRVPKDAILIEIAPCGLFQAIFRRALNSSITTLYLTKKLYKNNHEFFLDFVGK</sequence>
<protein>
    <recommendedName>
        <fullName evidence="9">Malonyl-CoA:ACP transacylase (MAT) domain-containing protein</fullName>
    </recommendedName>
</protein>
<evidence type="ECO:0000256" key="5">
    <source>
        <dbReference type="ARBA" id="ARBA00023002"/>
    </source>
</evidence>
<keyword evidence="2" id="KW-0444">Lipid biosynthesis</keyword>
<dbReference type="SUPFAM" id="SSF55048">
    <property type="entry name" value="Probable ACP-binding domain of malonyl-CoA ACP transacylase"/>
    <property type="match status" value="1"/>
</dbReference>
<evidence type="ECO:0000256" key="8">
    <source>
        <dbReference type="ARBA" id="ARBA00023268"/>
    </source>
</evidence>
<accession>A0AAV8WPT7</accession>
<dbReference type="EMBL" id="JANEYF010005411">
    <property type="protein sequence ID" value="KAJ8928305.1"/>
    <property type="molecule type" value="Genomic_DNA"/>
</dbReference>
<dbReference type="Gene3D" id="3.30.70.3290">
    <property type="match status" value="1"/>
</dbReference>
<evidence type="ECO:0000256" key="4">
    <source>
        <dbReference type="ARBA" id="ARBA00022857"/>
    </source>
</evidence>
<dbReference type="GO" id="GO:0016491">
    <property type="term" value="F:oxidoreductase activity"/>
    <property type="evidence" value="ECO:0007669"/>
    <property type="project" value="UniProtKB-KW"/>
</dbReference>
<dbReference type="PANTHER" id="PTHR43775:SF7">
    <property type="entry name" value="FATTY ACID SYNTHASE"/>
    <property type="match status" value="1"/>
</dbReference>
<evidence type="ECO:0000256" key="1">
    <source>
        <dbReference type="ARBA" id="ARBA00022450"/>
    </source>
</evidence>
<dbReference type="GO" id="GO:0004312">
    <property type="term" value="F:fatty acid synthase activity"/>
    <property type="evidence" value="ECO:0007669"/>
    <property type="project" value="TreeGrafter"/>
</dbReference>